<feature type="transmembrane region" description="Helical" evidence="10">
    <location>
        <begin position="107"/>
        <end position="133"/>
    </location>
</feature>
<dbReference type="SUPFAM" id="SSF81340">
    <property type="entry name" value="Clc chloride channel"/>
    <property type="match status" value="1"/>
</dbReference>
<evidence type="ECO:0000256" key="1">
    <source>
        <dbReference type="ARBA" id="ARBA00004141"/>
    </source>
</evidence>
<dbReference type="InterPro" id="IPR001807">
    <property type="entry name" value="ClC"/>
</dbReference>
<dbReference type="PANTHER" id="PTHR43427">
    <property type="entry name" value="CHLORIDE CHANNEL PROTEIN CLC-E"/>
    <property type="match status" value="1"/>
</dbReference>
<feature type="transmembrane region" description="Helical" evidence="10">
    <location>
        <begin position="254"/>
        <end position="274"/>
    </location>
</feature>
<dbReference type="RefSeq" id="WP_150030988.1">
    <property type="nucleotide sequence ID" value="NZ_VWSH01000001.1"/>
</dbReference>
<dbReference type="AlphaFoldDB" id="A0A5M6CMZ2"/>
<keyword evidence="3 10" id="KW-0812">Transmembrane</keyword>
<keyword evidence="5" id="KW-0406">Ion transport</keyword>
<feature type="transmembrane region" description="Helical" evidence="10">
    <location>
        <begin position="182"/>
        <end position="198"/>
    </location>
</feature>
<keyword evidence="2" id="KW-0813">Transport</keyword>
<comment type="subcellular location">
    <subcellularLocation>
        <location evidence="1">Membrane</location>
        <topology evidence="1">Multi-pass membrane protein</topology>
    </subcellularLocation>
</comment>
<feature type="transmembrane region" description="Helical" evidence="10">
    <location>
        <begin position="376"/>
        <end position="400"/>
    </location>
</feature>
<feature type="transmembrane region" description="Helical" evidence="10">
    <location>
        <begin position="218"/>
        <end position="242"/>
    </location>
</feature>
<evidence type="ECO:0000256" key="10">
    <source>
        <dbReference type="SAM" id="Phobius"/>
    </source>
</evidence>
<feature type="transmembrane region" description="Helical" evidence="10">
    <location>
        <begin position="347"/>
        <end position="369"/>
    </location>
</feature>
<keyword evidence="4 10" id="KW-1133">Transmembrane helix</keyword>
<evidence type="ECO:0000256" key="7">
    <source>
        <dbReference type="ARBA" id="ARBA00023173"/>
    </source>
</evidence>
<dbReference type="CDD" id="cd00400">
    <property type="entry name" value="Voltage_gated_ClC"/>
    <property type="match status" value="1"/>
</dbReference>
<keyword evidence="8" id="KW-0868">Chloride</keyword>
<dbReference type="GO" id="GO:0034707">
    <property type="term" value="C:chloride channel complex"/>
    <property type="evidence" value="ECO:0007669"/>
    <property type="project" value="UniProtKB-KW"/>
</dbReference>
<feature type="transmembrane region" description="Helical" evidence="10">
    <location>
        <begin position="48"/>
        <end position="67"/>
    </location>
</feature>
<dbReference type="EMBL" id="VWSH01000001">
    <property type="protein sequence ID" value="KAA5536417.1"/>
    <property type="molecule type" value="Genomic_DNA"/>
</dbReference>
<evidence type="ECO:0000256" key="4">
    <source>
        <dbReference type="ARBA" id="ARBA00022989"/>
    </source>
</evidence>
<keyword evidence="7" id="KW-0869">Chloride channel</keyword>
<gene>
    <name evidence="11" type="ORF">F0919_01755</name>
</gene>
<dbReference type="PANTHER" id="PTHR43427:SF6">
    <property type="entry name" value="CHLORIDE CHANNEL PROTEIN CLC-E"/>
    <property type="match status" value="1"/>
</dbReference>
<comment type="caution">
    <text evidence="11">The sequence shown here is derived from an EMBL/GenBank/DDBJ whole genome shotgun (WGS) entry which is preliminary data.</text>
</comment>
<feature type="transmembrane region" description="Helical" evidence="10">
    <location>
        <begin position="323"/>
        <end position="341"/>
    </location>
</feature>
<evidence type="ECO:0000256" key="3">
    <source>
        <dbReference type="ARBA" id="ARBA00022692"/>
    </source>
</evidence>
<accession>A0A5M6CMZ2</accession>
<organism evidence="11 12">
    <name type="scientific">Taibaiella lutea</name>
    <dbReference type="NCBI Taxonomy" id="2608001"/>
    <lineage>
        <taxon>Bacteria</taxon>
        <taxon>Pseudomonadati</taxon>
        <taxon>Bacteroidota</taxon>
        <taxon>Chitinophagia</taxon>
        <taxon>Chitinophagales</taxon>
        <taxon>Chitinophagaceae</taxon>
        <taxon>Taibaiella</taxon>
    </lineage>
</organism>
<protein>
    <submittedName>
        <fullName evidence="11">Chloride channel protein</fullName>
    </submittedName>
</protein>
<keyword evidence="6 10" id="KW-0472">Membrane</keyword>
<evidence type="ECO:0000256" key="6">
    <source>
        <dbReference type="ARBA" id="ARBA00023136"/>
    </source>
</evidence>
<dbReference type="Proteomes" id="UP000323632">
    <property type="component" value="Unassembled WGS sequence"/>
</dbReference>
<dbReference type="PRINTS" id="PR00762">
    <property type="entry name" value="CLCHANNEL"/>
</dbReference>
<evidence type="ECO:0000313" key="11">
    <source>
        <dbReference type="EMBL" id="KAA5536417.1"/>
    </source>
</evidence>
<evidence type="ECO:0000256" key="2">
    <source>
        <dbReference type="ARBA" id="ARBA00022448"/>
    </source>
</evidence>
<evidence type="ECO:0000256" key="5">
    <source>
        <dbReference type="ARBA" id="ARBA00023065"/>
    </source>
</evidence>
<dbReference type="InterPro" id="IPR050368">
    <property type="entry name" value="ClC-type_chloride_channel"/>
</dbReference>
<dbReference type="GO" id="GO:0005254">
    <property type="term" value="F:chloride channel activity"/>
    <property type="evidence" value="ECO:0007669"/>
    <property type="project" value="UniProtKB-KW"/>
</dbReference>
<dbReference type="Gene3D" id="1.10.3080.10">
    <property type="entry name" value="Clc chloride channel"/>
    <property type="match status" value="1"/>
</dbReference>
<evidence type="ECO:0000256" key="9">
    <source>
        <dbReference type="ARBA" id="ARBA00023303"/>
    </source>
</evidence>
<evidence type="ECO:0000256" key="8">
    <source>
        <dbReference type="ARBA" id="ARBA00023214"/>
    </source>
</evidence>
<keyword evidence="9" id="KW-0407">Ion channel</keyword>
<feature type="transmembrane region" description="Helical" evidence="10">
    <location>
        <begin position="294"/>
        <end position="311"/>
    </location>
</feature>
<reference evidence="11 12" key="1">
    <citation type="submission" date="2019-09" db="EMBL/GenBank/DDBJ databases">
        <title>Genome sequence and assembly of Taibaiella sp.</title>
        <authorList>
            <person name="Chhetri G."/>
        </authorList>
    </citation>
    <scope>NUCLEOTIDE SEQUENCE [LARGE SCALE GENOMIC DNA]</scope>
    <source>
        <strain evidence="11 12">KVB11</strain>
    </source>
</reference>
<feature type="transmembrane region" description="Helical" evidence="10">
    <location>
        <begin position="145"/>
        <end position="170"/>
    </location>
</feature>
<keyword evidence="12" id="KW-1185">Reference proteome</keyword>
<name>A0A5M6CMZ2_9BACT</name>
<proteinExistence type="predicted"/>
<dbReference type="InterPro" id="IPR014743">
    <property type="entry name" value="Cl-channel_core"/>
</dbReference>
<dbReference type="Pfam" id="PF00654">
    <property type="entry name" value="Voltage_CLC"/>
    <property type="match status" value="1"/>
</dbReference>
<evidence type="ECO:0000313" key="12">
    <source>
        <dbReference type="Proteomes" id="UP000323632"/>
    </source>
</evidence>
<sequence length="426" mass="46688">MRKTIIRYNYFKLFLTSLLVGMLATMIADSLKRITGYFQENIFHKVEQLPWLFIILPSVGITIIYFLRKYAFRKKQNKGIKEIYKTIETRNDNLPLFKIPSHYINGFLTVIFGGSTGIEVSTVVATATVGAVAHKKGKIAFAYKTELICAGVAAGVATLFGSPLAGLLFAMEVIARKVNKPILVSCISATFVSWLYMYKMNSGSIFHFVVSGWKGNAIPYFILLSILAGLLAVYFTKSVIFIKERFARIDNNFLRVNIGAILVGLSIFFLPQLYGDSYHGISELIQQAQQNKPTFSFTLILIAIILIKPLVASLTLGAGGDGGVFAPSIVTGAVLGMLVAYTCNHLFGLHLIILNFALVGAASMLSAAIHAPLTALFLACSLVPGGYIIFIPILTGSFIAKYTAQFLCSYNVYTYKESKPAKVLKA</sequence>